<proteinExistence type="predicted"/>
<evidence type="ECO:0000313" key="2">
    <source>
        <dbReference type="Proteomes" id="UP001568894"/>
    </source>
</evidence>
<accession>A0ABV4KAH1</accession>
<evidence type="ECO:0008006" key="3">
    <source>
        <dbReference type="Google" id="ProtNLM"/>
    </source>
</evidence>
<keyword evidence="2" id="KW-1185">Reference proteome</keyword>
<reference evidence="1 2" key="1">
    <citation type="submission" date="2023-05" db="EMBL/GenBank/DDBJ databases">
        <title>Adaptations of aquatic viruses from atmosphere-close ecosystems of the Central Arctic Ocean.</title>
        <authorList>
            <person name="Rahlff J."/>
            <person name="Holmfeldt K."/>
        </authorList>
    </citation>
    <scope>NUCLEOTIDE SEQUENCE [LARGE SCALE GENOMIC DNA]</scope>
    <source>
        <strain evidence="1 2">Arc14</strain>
    </source>
</reference>
<comment type="caution">
    <text evidence="1">The sequence shown here is derived from an EMBL/GenBank/DDBJ whole genome shotgun (WGS) entry which is preliminary data.</text>
</comment>
<dbReference type="Proteomes" id="UP001568894">
    <property type="component" value="Unassembled WGS sequence"/>
</dbReference>
<evidence type="ECO:0000313" key="1">
    <source>
        <dbReference type="EMBL" id="MEZ7514648.1"/>
    </source>
</evidence>
<protein>
    <recommendedName>
        <fullName evidence="3">ParE toxin of type II toxin-antitoxin system, parDE</fullName>
    </recommendedName>
</protein>
<sequence length="47" mass="5554">MWSSFAEKQLDKIFQYYVAKANLKVAKNILHNILAEPERLIKNSELF</sequence>
<dbReference type="EMBL" id="JASMRN010000003">
    <property type="protein sequence ID" value="MEZ7514648.1"/>
    <property type="molecule type" value="Genomic_DNA"/>
</dbReference>
<organism evidence="1 2">
    <name type="scientific">Flavobacterium frigidarium</name>
    <dbReference type="NCBI Taxonomy" id="99286"/>
    <lineage>
        <taxon>Bacteria</taxon>
        <taxon>Pseudomonadati</taxon>
        <taxon>Bacteroidota</taxon>
        <taxon>Flavobacteriia</taxon>
        <taxon>Flavobacteriales</taxon>
        <taxon>Flavobacteriaceae</taxon>
        <taxon>Flavobacterium</taxon>
    </lineage>
</organism>
<gene>
    <name evidence="1" type="ORF">QO192_05040</name>
</gene>
<name>A0ABV4KAH1_9FLAO</name>